<dbReference type="InterPro" id="IPR004365">
    <property type="entry name" value="NA-bd_OB_tRNA"/>
</dbReference>
<dbReference type="Gene3D" id="3.20.20.140">
    <property type="entry name" value="Metal-dependent hydrolases"/>
    <property type="match status" value="1"/>
</dbReference>
<evidence type="ECO:0000313" key="10">
    <source>
        <dbReference type="EMBL" id="OGM15134.1"/>
    </source>
</evidence>
<dbReference type="Gene3D" id="1.10.10.1600">
    <property type="entry name" value="Bacterial DNA polymerase III alpha subunit, thumb domain"/>
    <property type="match status" value="1"/>
</dbReference>
<dbReference type="Pfam" id="PF01336">
    <property type="entry name" value="tRNA_anti-codon"/>
    <property type="match status" value="1"/>
</dbReference>
<dbReference type="GO" id="GO:0003887">
    <property type="term" value="F:DNA-directed DNA polymerase activity"/>
    <property type="evidence" value="ECO:0007669"/>
    <property type="project" value="UniProtKB-KW"/>
</dbReference>
<comment type="subcellular location">
    <subcellularLocation>
        <location evidence="1">Cytoplasm</location>
    </subcellularLocation>
</comment>
<accession>A0A1F7XJB8</accession>
<comment type="catalytic activity">
    <reaction evidence="8">
        <text>DNA(n) + a 2'-deoxyribonucleoside 5'-triphosphate = DNA(n+1) + diphosphate</text>
        <dbReference type="Rhea" id="RHEA:22508"/>
        <dbReference type="Rhea" id="RHEA-COMP:17339"/>
        <dbReference type="Rhea" id="RHEA-COMP:17340"/>
        <dbReference type="ChEBI" id="CHEBI:33019"/>
        <dbReference type="ChEBI" id="CHEBI:61560"/>
        <dbReference type="ChEBI" id="CHEBI:173112"/>
        <dbReference type="EC" id="2.7.7.7"/>
    </reaction>
</comment>
<dbReference type="InterPro" id="IPR003141">
    <property type="entry name" value="Pol/His_phosphatase_N"/>
</dbReference>
<evidence type="ECO:0000256" key="3">
    <source>
        <dbReference type="ARBA" id="ARBA00019114"/>
    </source>
</evidence>
<dbReference type="PANTHER" id="PTHR32294:SF0">
    <property type="entry name" value="DNA POLYMERASE III SUBUNIT ALPHA"/>
    <property type="match status" value="1"/>
</dbReference>
<comment type="caution">
    <text evidence="10">The sequence shown here is derived from an EMBL/GenBank/DDBJ whole genome shotgun (WGS) entry which is preliminary data.</text>
</comment>
<name>A0A1F7XJB8_9BACT</name>
<dbReference type="InterPro" id="IPR012340">
    <property type="entry name" value="NA-bd_OB-fold"/>
</dbReference>
<evidence type="ECO:0000256" key="6">
    <source>
        <dbReference type="ARBA" id="ARBA00022705"/>
    </source>
</evidence>
<dbReference type="AlphaFoldDB" id="A0A1F7XJB8"/>
<evidence type="ECO:0000256" key="5">
    <source>
        <dbReference type="ARBA" id="ARBA00022695"/>
    </source>
</evidence>
<dbReference type="InterPro" id="IPR016195">
    <property type="entry name" value="Pol/histidinol_Pase-like"/>
</dbReference>
<dbReference type="Pfam" id="PF07733">
    <property type="entry name" value="DNA_pol3_alpha"/>
    <property type="match status" value="1"/>
</dbReference>
<dbReference type="InterPro" id="IPR004013">
    <property type="entry name" value="PHP_dom"/>
</dbReference>
<keyword evidence="7" id="KW-0239">DNA-directed DNA polymerase</keyword>
<dbReference type="PANTHER" id="PTHR32294">
    <property type="entry name" value="DNA POLYMERASE III SUBUNIT ALPHA"/>
    <property type="match status" value="1"/>
</dbReference>
<dbReference type="EMBL" id="MGFX01000007">
    <property type="protein sequence ID" value="OGM15134.1"/>
    <property type="molecule type" value="Genomic_DNA"/>
</dbReference>
<gene>
    <name evidence="10" type="ORF">A2V97_00115</name>
</gene>
<evidence type="ECO:0000313" key="11">
    <source>
        <dbReference type="Proteomes" id="UP000177382"/>
    </source>
</evidence>
<keyword evidence="4" id="KW-0808">Transferase</keyword>
<dbReference type="GO" id="GO:0008408">
    <property type="term" value="F:3'-5' exonuclease activity"/>
    <property type="evidence" value="ECO:0007669"/>
    <property type="project" value="InterPro"/>
</dbReference>
<evidence type="ECO:0000256" key="1">
    <source>
        <dbReference type="ARBA" id="ARBA00004496"/>
    </source>
</evidence>
<dbReference type="SUPFAM" id="SSF89550">
    <property type="entry name" value="PHP domain-like"/>
    <property type="match status" value="1"/>
</dbReference>
<dbReference type="CDD" id="cd12113">
    <property type="entry name" value="PHP_PolIIIA_DnaE3"/>
    <property type="match status" value="1"/>
</dbReference>
<dbReference type="Gene3D" id="1.10.150.870">
    <property type="match status" value="1"/>
</dbReference>
<dbReference type="Pfam" id="PF17657">
    <property type="entry name" value="DNA_pol3_finger"/>
    <property type="match status" value="1"/>
</dbReference>
<sequence>MAKKFVHLHVHTEYSLLDGLSKISDLLSYIKELEMEAIAISDHGAMYGVIDFYKKCIKEGVKPVIGMEGYTTNVPLKERPERGKFQNYHLLLLAKDNEGYQNLMKLSSIAHIEGYYYRPRVDRETLAKYSKGLIVTSACAQGEIAQALISEDFNKAKQISKWFLDVFGKNYYLEVQRHQYDSFINETDNPELKEQLSGMAKNEKTIFAGVKRLSRNLGIPIVATNDAHYIKKEDAMAQDSLVCIATGKNVSEVKRLRFIDSPSFYIKTQAEMADLFSDLPEALDNTVKIADKCEVSLELTRWYFPKYALTEGKTPEEELAIRARAGLSSKVGKPKKEELLRLENELDTIKNKGYSTYFLIVSDMARWAAEQAIVTNTRGSTAGSLVAYALGIVNISPLTYDLPFERFLTPWRPSPPDIDFDIADDRREEIINYMGEKYGHDRVAQICTFGRMLARAAVRDTARVLGYPYSSGDRISKLIPLGSQGFPMSIDKALSVSPDLKNLYDSDGDTKKIIDLAKQVEGNARHVSVHAAGLVIAPSDITEFTPIQLDPEGKKVITQYDMDALDPNVSPGEAVGLLKFDLLGLRNLSILGASIEIVKKTRGVSIDLHQIPVNDKKTFEMLSRGETMGVFQLSGSGMTRYLRELKPTRVEDLMVMVALYRPGPMAVIPEYIERKNNPKKVIFFDPRMKEYLGKSYGLIVYQDDVFMTAIKISGYTWEEADKFRKAVGKKIPAEMKKQQEKFINGAVRKGMKRERAEELFKLIEPFSGYGFNKAHAASYGMVAYQTAFMKANFPVEYMNALLTAESQDSEKISAAISECRRMRIKVLPPDINESNVGFSITSDRQSLTKRGIRFGLSAIKNVGVAAIEAILSARKERPFSSLADFCGRVDARRVNKKVLESLIKVGGLEAFGNRAALLSVLDEVRGKTTKPARLSGQQDLFNVREENAVKKIEVKGLLGNVAEFSDEELQALERQLLGFSLSARPVGELIGPLSHEVTHKIFEISPNQTFGETVRVAGVVSDVRIIVTKRTSQEMAFVRVEDDTGSIEVVVFPRIFDKTRNYWVDYKPVLVTGKVDSREDNPSLIAEAIDTLETIGEGTKQVFIKVPKNISLSKLRDLKKLLVASQGEHEVVLVFAGNAHKLTLPFKISWDETLAKQISNVLDVGEPSRVE</sequence>
<dbReference type="GO" id="GO:0006260">
    <property type="term" value="P:DNA replication"/>
    <property type="evidence" value="ECO:0007669"/>
    <property type="project" value="UniProtKB-KW"/>
</dbReference>
<evidence type="ECO:0000259" key="9">
    <source>
        <dbReference type="SMART" id="SM00481"/>
    </source>
</evidence>
<evidence type="ECO:0000256" key="8">
    <source>
        <dbReference type="ARBA" id="ARBA00049244"/>
    </source>
</evidence>
<evidence type="ECO:0000256" key="2">
    <source>
        <dbReference type="ARBA" id="ARBA00012417"/>
    </source>
</evidence>
<dbReference type="Pfam" id="PF14579">
    <property type="entry name" value="HHH_6"/>
    <property type="match status" value="1"/>
</dbReference>
<dbReference type="GO" id="GO:0005737">
    <property type="term" value="C:cytoplasm"/>
    <property type="evidence" value="ECO:0007669"/>
    <property type="project" value="UniProtKB-SubCell"/>
</dbReference>
<proteinExistence type="predicted"/>
<dbReference type="CDD" id="cd04485">
    <property type="entry name" value="DnaE_OBF"/>
    <property type="match status" value="1"/>
</dbReference>
<dbReference type="GO" id="GO:0003676">
    <property type="term" value="F:nucleic acid binding"/>
    <property type="evidence" value="ECO:0007669"/>
    <property type="project" value="InterPro"/>
</dbReference>
<feature type="domain" description="Polymerase/histidinol phosphatase N-terminal" evidence="9">
    <location>
        <begin position="6"/>
        <end position="73"/>
    </location>
</feature>
<dbReference type="NCBIfam" id="TIGR00594">
    <property type="entry name" value="polc"/>
    <property type="match status" value="1"/>
</dbReference>
<dbReference type="NCBIfam" id="NF004226">
    <property type="entry name" value="PRK05673.1"/>
    <property type="match status" value="1"/>
</dbReference>
<dbReference type="SMART" id="SM00481">
    <property type="entry name" value="POLIIIAc"/>
    <property type="match status" value="1"/>
</dbReference>
<evidence type="ECO:0000256" key="7">
    <source>
        <dbReference type="ARBA" id="ARBA00022932"/>
    </source>
</evidence>
<dbReference type="Proteomes" id="UP000177382">
    <property type="component" value="Unassembled WGS sequence"/>
</dbReference>
<evidence type="ECO:0000256" key="4">
    <source>
        <dbReference type="ARBA" id="ARBA00022679"/>
    </source>
</evidence>
<dbReference type="InterPro" id="IPR011708">
    <property type="entry name" value="DNA_pol3_alpha_NTPase_dom"/>
</dbReference>
<keyword evidence="6" id="KW-0235">DNA replication</keyword>
<organism evidence="10 11">
    <name type="scientific">Candidatus Woesebacteria bacterium RBG_16_42_24</name>
    <dbReference type="NCBI Taxonomy" id="1802485"/>
    <lineage>
        <taxon>Bacteria</taxon>
        <taxon>Candidatus Woeseibacteriota</taxon>
    </lineage>
</organism>
<dbReference type="Gene3D" id="2.40.50.140">
    <property type="entry name" value="Nucleic acid-binding proteins"/>
    <property type="match status" value="1"/>
</dbReference>
<dbReference type="InterPro" id="IPR040982">
    <property type="entry name" value="DNA_pol3_finger"/>
</dbReference>
<keyword evidence="5" id="KW-0548">Nucleotidyltransferase</keyword>
<dbReference type="EC" id="2.7.7.7" evidence="2"/>
<protein>
    <recommendedName>
        <fullName evidence="3">DNA polymerase III subunit alpha</fullName>
        <ecNumber evidence="2">2.7.7.7</ecNumber>
    </recommendedName>
</protein>
<dbReference type="InterPro" id="IPR029460">
    <property type="entry name" value="DNAPol_HHH"/>
</dbReference>
<dbReference type="Pfam" id="PF02811">
    <property type="entry name" value="PHP"/>
    <property type="match status" value="1"/>
</dbReference>
<dbReference type="SUPFAM" id="SSF160975">
    <property type="entry name" value="AF1531-like"/>
    <property type="match status" value="1"/>
</dbReference>
<dbReference type="InterPro" id="IPR004805">
    <property type="entry name" value="DnaE2/DnaE/PolC"/>
</dbReference>
<reference evidence="10 11" key="1">
    <citation type="journal article" date="2016" name="Nat. Commun.">
        <title>Thousands of microbial genomes shed light on interconnected biogeochemical processes in an aquifer system.</title>
        <authorList>
            <person name="Anantharaman K."/>
            <person name="Brown C.T."/>
            <person name="Hug L.A."/>
            <person name="Sharon I."/>
            <person name="Castelle C.J."/>
            <person name="Probst A.J."/>
            <person name="Thomas B.C."/>
            <person name="Singh A."/>
            <person name="Wilkins M.J."/>
            <person name="Karaoz U."/>
            <person name="Brodie E.L."/>
            <person name="Williams K.H."/>
            <person name="Hubbard S.S."/>
            <person name="Banfield J.F."/>
        </authorList>
    </citation>
    <scope>NUCLEOTIDE SEQUENCE [LARGE SCALE GENOMIC DNA]</scope>
</reference>
<dbReference type="InterPro" id="IPR041931">
    <property type="entry name" value="DNA_pol3_alpha_thumb_dom"/>
</dbReference>
<dbReference type="STRING" id="1802485.A2V97_00115"/>